<name>A0AAV4U1D1_CAEEX</name>
<evidence type="ECO:0000313" key="1">
    <source>
        <dbReference type="EMBL" id="GIY51604.1"/>
    </source>
</evidence>
<accession>A0AAV4U1D1</accession>
<reference evidence="1 2" key="1">
    <citation type="submission" date="2021-06" db="EMBL/GenBank/DDBJ databases">
        <title>Caerostris extrusa draft genome.</title>
        <authorList>
            <person name="Kono N."/>
            <person name="Arakawa K."/>
        </authorList>
    </citation>
    <scope>NUCLEOTIDE SEQUENCE [LARGE SCALE GENOMIC DNA]</scope>
</reference>
<evidence type="ECO:0000313" key="2">
    <source>
        <dbReference type="Proteomes" id="UP001054945"/>
    </source>
</evidence>
<dbReference type="AlphaFoldDB" id="A0AAV4U1D1"/>
<dbReference type="EMBL" id="BPLR01012131">
    <property type="protein sequence ID" value="GIY51604.1"/>
    <property type="molecule type" value="Genomic_DNA"/>
</dbReference>
<comment type="caution">
    <text evidence="1">The sequence shown here is derived from an EMBL/GenBank/DDBJ whole genome shotgun (WGS) entry which is preliminary data.</text>
</comment>
<keyword evidence="2" id="KW-1185">Reference proteome</keyword>
<gene>
    <name evidence="1" type="ORF">CEXT_628511</name>
</gene>
<sequence>MLKSGMSTLNPCNREVHLLVEEASEYLTRWRHEDRKYAEPKKNVLWEGLKFGTPERDKLKTSLGSVPDIRVDSSRLKCFLERSNSSSEEQKINKKKIRKQRESTGEFYSKIVSFQKGAHRLKDKNCSTKSNIVLDREGGNSNFSQYFRDCRNRAWKLLLGIVLTKVNA</sequence>
<feature type="non-terminal residue" evidence="1">
    <location>
        <position position="168"/>
    </location>
</feature>
<proteinExistence type="predicted"/>
<dbReference type="Proteomes" id="UP001054945">
    <property type="component" value="Unassembled WGS sequence"/>
</dbReference>
<protein>
    <submittedName>
        <fullName evidence="1">Uncharacterized protein</fullName>
    </submittedName>
</protein>
<organism evidence="1 2">
    <name type="scientific">Caerostris extrusa</name>
    <name type="common">Bark spider</name>
    <name type="synonym">Caerostris bankana</name>
    <dbReference type="NCBI Taxonomy" id="172846"/>
    <lineage>
        <taxon>Eukaryota</taxon>
        <taxon>Metazoa</taxon>
        <taxon>Ecdysozoa</taxon>
        <taxon>Arthropoda</taxon>
        <taxon>Chelicerata</taxon>
        <taxon>Arachnida</taxon>
        <taxon>Araneae</taxon>
        <taxon>Araneomorphae</taxon>
        <taxon>Entelegynae</taxon>
        <taxon>Araneoidea</taxon>
        <taxon>Araneidae</taxon>
        <taxon>Caerostris</taxon>
    </lineage>
</organism>